<dbReference type="SUPFAM" id="SSF103473">
    <property type="entry name" value="MFS general substrate transporter"/>
    <property type="match status" value="1"/>
</dbReference>
<dbReference type="OrthoDB" id="2250022at2759"/>
<keyword evidence="1" id="KW-1133">Transmembrane helix</keyword>
<dbReference type="VEuPathDB" id="FungiDB:EMCG_01120"/>
<protein>
    <submittedName>
        <fullName evidence="2">Uncharacterized protein</fullName>
    </submittedName>
</protein>
<comment type="caution">
    <text evidence="2">The sequence shown here is derived from an EMBL/GenBank/DDBJ whole genome shotgun (WGS) entry which is preliminary data.</text>
</comment>
<evidence type="ECO:0000313" key="3">
    <source>
        <dbReference type="Proteomes" id="UP000034164"/>
    </source>
</evidence>
<proteinExistence type="predicted"/>
<sequence>MAITGASGFQNYFPTLTRMLGYNEPNLPPPRRAPLHLHGHLQPLPLPSDRLRNRFWFFIYPIPVTNVSFTIFRTIDNSAFGPCCFSFFLMMFVFAMNGTCYSWIASVIPRPPAKRAAAYAFINAVLAVAMALTLRWYWVRQNRQLERLEEVDVPLGEREMRKLRRTAETEGMGLEQARILQKGFRYMI</sequence>
<dbReference type="InterPro" id="IPR036259">
    <property type="entry name" value="MFS_trans_sf"/>
</dbReference>
<dbReference type="AlphaFoldDB" id="A0A0G2JAY2"/>
<dbReference type="EMBL" id="LCZI01000458">
    <property type="protein sequence ID" value="KKZ66526.1"/>
    <property type="molecule type" value="Genomic_DNA"/>
</dbReference>
<dbReference type="Proteomes" id="UP000034164">
    <property type="component" value="Unassembled WGS sequence"/>
</dbReference>
<evidence type="ECO:0000256" key="1">
    <source>
        <dbReference type="SAM" id="Phobius"/>
    </source>
</evidence>
<keyword evidence="1" id="KW-0812">Transmembrane</keyword>
<name>A0A0G2JAY2_9EURO</name>
<keyword evidence="1" id="KW-0472">Membrane</keyword>
<evidence type="ECO:0000313" key="2">
    <source>
        <dbReference type="EMBL" id="KKZ66526.1"/>
    </source>
</evidence>
<feature type="transmembrane region" description="Helical" evidence="1">
    <location>
        <begin position="55"/>
        <end position="72"/>
    </location>
</feature>
<reference evidence="3" key="1">
    <citation type="journal article" date="2015" name="PLoS Genet.">
        <title>The dynamic genome and transcriptome of the human fungal pathogen Blastomyces and close relative Emmonsia.</title>
        <authorList>
            <person name="Munoz J.F."/>
            <person name="Gauthier G.M."/>
            <person name="Desjardins C.A."/>
            <person name="Gallo J.E."/>
            <person name="Holder J."/>
            <person name="Sullivan T.D."/>
            <person name="Marty A.J."/>
            <person name="Carmen J.C."/>
            <person name="Chen Z."/>
            <person name="Ding L."/>
            <person name="Gujja S."/>
            <person name="Magrini V."/>
            <person name="Misas E."/>
            <person name="Mitreva M."/>
            <person name="Priest M."/>
            <person name="Saif S."/>
            <person name="Whiston E.A."/>
            <person name="Young S."/>
            <person name="Zeng Q."/>
            <person name="Goldman W.E."/>
            <person name="Mardis E.R."/>
            <person name="Taylor J.W."/>
            <person name="McEwen J.G."/>
            <person name="Clay O.K."/>
            <person name="Klein B.S."/>
            <person name="Cuomo C.A."/>
        </authorList>
    </citation>
    <scope>NUCLEOTIDE SEQUENCE [LARGE SCALE GENOMIC DNA]</scope>
    <source>
        <strain evidence="3">UAMH 3008</strain>
    </source>
</reference>
<gene>
    <name evidence="2" type="ORF">EMCG_01120</name>
</gene>
<feature type="transmembrane region" description="Helical" evidence="1">
    <location>
        <begin position="116"/>
        <end position="138"/>
    </location>
</feature>
<feature type="transmembrane region" description="Helical" evidence="1">
    <location>
        <begin position="84"/>
        <end position="104"/>
    </location>
</feature>
<organism evidence="2 3">
    <name type="scientific">[Emmonsia] crescens</name>
    <dbReference type="NCBI Taxonomy" id="73230"/>
    <lineage>
        <taxon>Eukaryota</taxon>
        <taxon>Fungi</taxon>
        <taxon>Dikarya</taxon>
        <taxon>Ascomycota</taxon>
        <taxon>Pezizomycotina</taxon>
        <taxon>Eurotiomycetes</taxon>
        <taxon>Eurotiomycetidae</taxon>
        <taxon>Onygenales</taxon>
        <taxon>Ajellomycetaceae</taxon>
        <taxon>Emergomyces</taxon>
    </lineage>
</organism>
<accession>A0A0G2JAY2</accession>